<accession>E6TQE2</accession>
<dbReference type="RefSeq" id="WP_013487661.1">
    <property type="nucleotide sequence ID" value="NC_014829.1"/>
</dbReference>
<dbReference type="eggNOG" id="COG4405">
    <property type="taxonomic scope" value="Bacteria"/>
</dbReference>
<dbReference type="SMART" id="SM01022">
    <property type="entry name" value="ASCH"/>
    <property type="match status" value="1"/>
</dbReference>
<dbReference type="InterPro" id="IPR015947">
    <property type="entry name" value="PUA-like_sf"/>
</dbReference>
<dbReference type="HOGENOM" id="CLU_102450_3_0_9"/>
<dbReference type="Gene3D" id="3.10.400.10">
    <property type="entry name" value="Sulfate adenylyltransferase"/>
    <property type="match status" value="1"/>
</dbReference>
<reference evidence="2" key="1">
    <citation type="submission" date="2010-12" db="EMBL/GenBank/DDBJ databases">
        <title>Complete sequence of Bacillus cellulosilyticus DSM 2522.</title>
        <authorList>
            <consortium name="US DOE Joint Genome Institute"/>
            <person name="Lucas S."/>
            <person name="Copeland A."/>
            <person name="Lapidus A."/>
            <person name="Cheng J.-F."/>
            <person name="Bruce D."/>
            <person name="Goodwin L."/>
            <person name="Pitluck S."/>
            <person name="Chertkov O."/>
            <person name="Detter J.C."/>
            <person name="Han C."/>
            <person name="Tapia R."/>
            <person name="Land M."/>
            <person name="Hauser L."/>
            <person name="Jeffries C."/>
            <person name="Kyrpides N."/>
            <person name="Ivanova N."/>
            <person name="Mikhailova N."/>
            <person name="Brumm P."/>
            <person name="Mead D."/>
            <person name="Woyke T."/>
        </authorList>
    </citation>
    <scope>NUCLEOTIDE SEQUENCE [LARGE SCALE GENOMIC DNA]</scope>
    <source>
        <strain evidence="2">DSM 2522</strain>
    </source>
</reference>
<evidence type="ECO:0000313" key="3">
    <source>
        <dbReference type="Proteomes" id="UP000001401"/>
    </source>
</evidence>
<feature type="domain" description="ASCH" evidence="1">
    <location>
        <begin position="34"/>
        <end position="156"/>
    </location>
</feature>
<dbReference type="PIRSF" id="PIRSF021320">
    <property type="entry name" value="DUF984"/>
    <property type="match status" value="1"/>
</dbReference>
<protein>
    <recommendedName>
        <fullName evidence="1">ASCH domain-containing protein</fullName>
    </recommendedName>
</protein>
<sequence>MGSETHSQEKIERFWEEFLMKTGRPDTIEYLDVFHFELTEKWANELLRLVLIGQKKATASSLWSYEIEGERLPEVGDLSIVTDWEGTPRCVIKTTAVTIIPFSEITYDICKREGEDDTLESWRAGHIRFYKEEGSQIGYEFNEDMPVVFEDFEVVYKANGDGSC</sequence>
<dbReference type="EMBL" id="CP002394">
    <property type="protein sequence ID" value="ADU29320.1"/>
    <property type="molecule type" value="Genomic_DNA"/>
</dbReference>
<dbReference type="SUPFAM" id="SSF88697">
    <property type="entry name" value="PUA domain-like"/>
    <property type="match status" value="1"/>
</dbReference>
<proteinExistence type="predicted"/>
<evidence type="ECO:0000259" key="1">
    <source>
        <dbReference type="SMART" id="SM01022"/>
    </source>
</evidence>
<dbReference type="CDD" id="cd06553">
    <property type="entry name" value="ASCH_Ef3133_like"/>
    <property type="match status" value="1"/>
</dbReference>
<dbReference type="Proteomes" id="UP000001401">
    <property type="component" value="Chromosome"/>
</dbReference>
<dbReference type="AlphaFoldDB" id="E6TQE2"/>
<dbReference type="PANTHER" id="PTHR39203:SF1">
    <property type="entry name" value="CYTOPLASMIC PROTEIN"/>
    <property type="match status" value="1"/>
</dbReference>
<gene>
    <name evidence="2" type="ordered locus">Bcell_1047</name>
</gene>
<organism evidence="2 3">
    <name type="scientific">Evansella cellulosilytica (strain ATCC 21833 / DSM 2522 / FERM P-1141 / JCM 9156 / N-4)</name>
    <name type="common">Bacillus cellulosilyticus</name>
    <dbReference type="NCBI Taxonomy" id="649639"/>
    <lineage>
        <taxon>Bacteria</taxon>
        <taxon>Bacillati</taxon>
        <taxon>Bacillota</taxon>
        <taxon>Bacilli</taxon>
        <taxon>Bacillales</taxon>
        <taxon>Bacillaceae</taxon>
        <taxon>Evansella</taxon>
    </lineage>
</organism>
<dbReference type="Pfam" id="PF04266">
    <property type="entry name" value="ASCH"/>
    <property type="match status" value="1"/>
</dbReference>
<dbReference type="KEGG" id="bco:Bcell_1047"/>
<evidence type="ECO:0000313" key="2">
    <source>
        <dbReference type="EMBL" id="ADU29320.1"/>
    </source>
</evidence>
<dbReference type="InterPro" id="IPR009326">
    <property type="entry name" value="DUF984"/>
</dbReference>
<dbReference type="InterPro" id="IPR007374">
    <property type="entry name" value="ASCH_domain"/>
</dbReference>
<name>E6TQE2_EVAC2</name>
<keyword evidence="3" id="KW-1185">Reference proteome</keyword>
<dbReference type="PANTHER" id="PTHR39203">
    <property type="entry name" value="CYTOPLASMIC PROTEIN-RELATED"/>
    <property type="match status" value="1"/>
</dbReference>